<dbReference type="SMART" id="SM00220">
    <property type="entry name" value="S_TKc"/>
    <property type="match status" value="1"/>
</dbReference>
<dbReference type="SMART" id="SM00133">
    <property type="entry name" value="S_TK_X"/>
    <property type="match status" value="1"/>
</dbReference>
<gene>
    <name evidence="9" type="ORF">M513_11300</name>
</gene>
<organism evidence="9 10">
    <name type="scientific">Trichuris suis</name>
    <name type="common">pig whipworm</name>
    <dbReference type="NCBI Taxonomy" id="68888"/>
    <lineage>
        <taxon>Eukaryota</taxon>
        <taxon>Metazoa</taxon>
        <taxon>Ecdysozoa</taxon>
        <taxon>Nematoda</taxon>
        <taxon>Enoplea</taxon>
        <taxon>Dorylaimia</taxon>
        <taxon>Trichinellida</taxon>
        <taxon>Trichuridae</taxon>
        <taxon>Trichuris</taxon>
    </lineage>
</organism>
<dbReference type="GO" id="GO:0005524">
    <property type="term" value="F:ATP binding"/>
    <property type="evidence" value="ECO:0007669"/>
    <property type="project" value="UniProtKB-KW"/>
</dbReference>
<keyword evidence="6" id="KW-0067">ATP-binding</keyword>
<reference evidence="9 10" key="1">
    <citation type="journal article" date="2014" name="Nat. Genet.">
        <title>Genome and transcriptome of the porcine whipworm Trichuris suis.</title>
        <authorList>
            <person name="Jex A.R."/>
            <person name="Nejsum P."/>
            <person name="Schwarz E.M."/>
            <person name="Hu L."/>
            <person name="Young N.D."/>
            <person name="Hall R.S."/>
            <person name="Korhonen P.K."/>
            <person name="Liao S."/>
            <person name="Thamsborg S."/>
            <person name="Xia J."/>
            <person name="Xu P."/>
            <person name="Wang S."/>
            <person name="Scheerlinck J.P."/>
            <person name="Hofmann A."/>
            <person name="Sternberg P.W."/>
            <person name="Wang J."/>
            <person name="Gasser R.B."/>
        </authorList>
    </citation>
    <scope>NUCLEOTIDE SEQUENCE [LARGE SCALE GENOMIC DNA]</scope>
    <source>
        <strain evidence="9">DCEP-RM93M</strain>
    </source>
</reference>
<dbReference type="Gene3D" id="1.10.510.10">
    <property type="entry name" value="Transferase(Phosphotransferase) domain 1"/>
    <property type="match status" value="1"/>
</dbReference>
<dbReference type="InterPro" id="IPR011009">
    <property type="entry name" value="Kinase-like_dom_sf"/>
</dbReference>
<accession>A0A085LS74</accession>
<evidence type="ECO:0000313" key="10">
    <source>
        <dbReference type="Proteomes" id="UP000030764"/>
    </source>
</evidence>
<evidence type="ECO:0000256" key="5">
    <source>
        <dbReference type="ARBA" id="ARBA00022777"/>
    </source>
</evidence>
<evidence type="ECO:0000256" key="2">
    <source>
        <dbReference type="ARBA" id="ARBA00022553"/>
    </source>
</evidence>
<dbReference type="Gene3D" id="3.30.200.20">
    <property type="entry name" value="Phosphorylase Kinase, domain 1"/>
    <property type="match status" value="1"/>
</dbReference>
<evidence type="ECO:0000259" key="7">
    <source>
        <dbReference type="PROSITE" id="PS50011"/>
    </source>
</evidence>
<evidence type="ECO:0000313" key="9">
    <source>
        <dbReference type="EMBL" id="KFD47820.1"/>
    </source>
</evidence>
<dbReference type="Pfam" id="PF00433">
    <property type="entry name" value="Pkinase_C"/>
    <property type="match status" value="1"/>
</dbReference>
<evidence type="ECO:0000256" key="3">
    <source>
        <dbReference type="ARBA" id="ARBA00022679"/>
    </source>
</evidence>
<keyword evidence="1" id="KW-0723">Serine/threonine-protein kinase</keyword>
<feature type="domain" description="AGC-kinase C-terminal" evidence="8">
    <location>
        <begin position="110"/>
        <end position="202"/>
    </location>
</feature>
<keyword evidence="4" id="KW-0547">Nucleotide-binding</keyword>
<protein>
    <recommendedName>
        <fullName evidence="11">Protein kinase domain protein</fullName>
    </recommendedName>
</protein>
<dbReference type="EMBL" id="KL363313">
    <property type="protein sequence ID" value="KFD47820.1"/>
    <property type="molecule type" value="Genomic_DNA"/>
</dbReference>
<dbReference type="SUPFAM" id="SSF56112">
    <property type="entry name" value="Protein kinase-like (PK-like)"/>
    <property type="match status" value="1"/>
</dbReference>
<keyword evidence="3" id="KW-0808">Transferase</keyword>
<name>A0A085LS74_9BILA</name>
<keyword evidence="2" id="KW-0597">Phosphoprotein</keyword>
<dbReference type="Pfam" id="PF00069">
    <property type="entry name" value="Pkinase"/>
    <property type="match status" value="1"/>
</dbReference>
<dbReference type="AlphaFoldDB" id="A0A085LS74"/>
<dbReference type="InterPro" id="IPR000719">
    <property type="entry name" value="Prot_kinase_dom"/>
</dbReference>
<feature type="domain" description="Protein kinase" evidence="7">
    <location>
        <begin position="1"/>
        <end position="109"/>
    </location>
</feature>
<evidence type="ECO:0000256" key="6">
    <source>
        <dbReference type="ARBA" id="ARBA00022840"/>
    </source>
</evidence>
<dbReference type="PANTHER" id="PTHR24351">
    <property type="entry name" value="RIBOSOMAL PROTEIN S6 KINASE"/>
    <property type="match status" value="1"/>
</dbReference>
<dbReference type="InterPro" id="IPR017892">
    <property type="entry name" value="Pkinase_C"/>
</dbReference>
<proteinExistence type="predicted"/>
<dbReference type="Proteomes" id="UP000030764">
    <property type="component" value="Unassembled WGS sequence"/>
</dbReference>
<feature type="non-terminal residue" evidence="9">
    <location>
        <position position="202"/>
    </location>
</feature>
<keyword evidence="10" id="KW-1185">Reference proteome</keyword>
<evidence type="ECO:0008006" key="11">
    <source>
        <dbReference type="Google" id="ProtNLM"/>
    </source>
</evidence>
<sequence length="202" mass="23302">MFNGCTTKTFCGTPDYIAPEIILYQPYGKAVDWWAFGVLIFEMLAGLPPFDGEDEDELFTAITEHNVPYPKSMSKEAVQICKGLLNKNPDKRLGSGPNGERDIRDMPFFRRIDWRRLEDKAVQPPIKPFVVFRRLHDDIYVHGKLSGRVLFLKRDVRAASNFDKDFTSEAPTLTPTDRLFIMNLDQSEFEGFSRTEESRLQK</sequence>
<evidence type="ECO:0000256" key="1">
    <source>
        <dbReference type="ARBA" id="ARBA00022527"/>
    </source>
</evidence>
<keyword evidence="5" id="KW-0418">Kinase</keyword>
<dbReference type="PROSITE" id="PS50011">
    <property type="entry name" value="PROTEIN_KINASE_DOM"/>
    <property type="match status" value="1"/>
</dbReference>
<dbReference type="GO" id="GO:0004674">
    <property type="term" value="F:protein serine/threonine kinase activity"/>
    <property type="evidence" value="ECO:0007669"/>
    <property type="project" value="UniProtKB-KW"/>
</dbReference>
<dbReference type="InterPro" id="IPR000961">
    <property type="entry name" value="AGC-kinase_C"/>
</dbReference>
<dbReference type="PROSITE" id="PS51285">
    <property type="entry name" value="AGC_KINASE_CTER"/>
    <property type="match status" value="1"/>
</dbReference>
<evidence type="ECO:0000259" key="8">
    <source>
        <dbReference type="PROSITE" id="PS51285"/>
    </source>
</evidence>
<evidence type="ECO:0000256" key="4">
    <source>
        <dbReference type="ARBA" id="ARBA00022741"/>
    </source>
</evidence>